<proteinExistence type="predicted"/>
<dbReference type="EMBL" id="MT630867">
    <property type="protein sequence ID" value="QNO43824.1"/>
    <property type="molecule type" value="Genomic_DNA"/>
</dbReference>
<gene>
    <name evidence="1" type="ORF">CKCDFGLO_00003</name>
    <name evidence="2" type="ORF">GAFOMAFF_00011</name>
</gene>
<dbReference type="EMBL" id="MT630993">
    <property type="protein sequence ID" value="QNO44642.1"/>
    <property type="molecule type" value="Genomic_DNA"/>
</dbReference>
<evidence type="ECO:0000313" key="1">
    <source>
        <dbReference type="EMBL" id="QNO43824.1"/>
    </source>
</evidence>
<sequence length="72" mass="8099">MVSWIYNNAKDVKTEIDNTLRVFALNRKTITQRRKDAMAQGTKVSGYISLGFSIVPVLPTQNSGEPIFIVQK</sequence>
<protein>
    <submittedName>
        <fullName evidence="1">Uncharacterized protein</fullName>
    </submittedName>
</protein>
<reference evidence="1" key="1">
    <citation type="submission" date="2020-06" db="EMBL/GenBank/DDBJ databases">
        <title>Unique genomic features of the anaerobic methanotrophic archaea.</title>
        <authorList>
            <person name="Chadwick G.L."/>
            <person name="Skennerton C.T."/>
            <person name="Laso-Perez R."/>
            <person name="Leu A.O."/>
            <person name="Speth D.R."/>
            <person name="Yu H."/>
            <person name="Morgan-Lang C."/>
            <person name="Hatzenpichler R."/>
            <person name="Goudeau D."/>
            <person name="Malmstrom R."/>
            <person name="Brazelton W.J."/>
            <person name="Woyke T."/>
            <person name="Hallam S.J."/>
            <person name="Tyson G.W."/>
            <person name="Wegener G."/>
            <person name="Boetius A."/>
            <person name="Orphan V."/>
        </authorList>
    </citation>
    <scope>NUCLEOTIDE SEQUENCE</scope>
</reference>
<accession>A0A7G9Y740</accession>
<name>A0A7G9Y740_9EURY</name>
<organism evidence="1">
    <name type="scientific">Candidatus Methanogaster sp. ANME-2c ERB4</name>
    <dbReference type="NCBI Taxonomy" id="2759911"/>
    <lineage>
        <taxon>Archaea</taxon>
        <taxon>Methanobacteriati</taxon>
        <taxon>Methanobacteriota</taxon>
        <taxon>Stenosarchaea group</taxon>
        <taxon>Methanomicrobia</taxon>
        <taxon>Methanosarcinales</taxon>
        <taxon>ANME-2 cluster</taxon>
        <taxon>Candidatus Methanogasteraceae</taxon>
        <taxon>Candidatus Methanogaster</taxon>
    </lineage>
</organism>
<evidence type="ECO:0000313" key="2">
    <source>
        <dbReference type="EMBL" id="QNO44642.1"/>
    </source>
</evidence>
<dbReference type="AlphaFoldDB" id="A0A7G9Y740"/>